<sequence length="72" mass="8228">CQLLETFGASQLFPNISRPTLQHLDEGNCFYPLHSAPSWDPSCHRTHSGTGNFSVERRTVYFTLCQHSESMR</sequence>
<proteinExistence type="predicted"/>
<feature type="non-terminal residue" evidence="1">
    <location>
        <position position="1"/>
    </location>
</feature>
<accession>A0ACA9MM35</accession>
<dbReference type="EMBL" id="CAJVPT010013431">
    <property type="protein sequence ID" value="CAG8595705.1"/>
    <property type="molecule type" value="Genomic_DNA"/>
</dbReference>
<name>A0ACA9MM35_9GLOM</name>
<organism evidence="1 2">
    <name type="scientific">Acaulospora colombiana</name>
    <dbReference type="NCBI Taxonomy" id="27376"/>
    <lineage>
        <taxon>Eukaryota</taxon>
        <taxon>Fungi</taxon>
        <taxon>Fungi incertae sedis</taxon>
        <taxon>Mucoromycota</taxon>
        <taxon>Glomeromycotina</taxon>
        <taxon>Glomeromycetes</taxon>
        <taxon>Diversisporales</taxon>
        <taxon>Acaulosporaceae</taxon>
        <taxon>Acaulospora</taxon>
    </lineage>
</organism>
<evidence type="ECO:0000313" key="2">
    <source>
        <dbReference type="Proteomes" id="UP000789525"/>
    </source>
</evidence>
<reference evidence="1" key="1">
    <citation type="submission" date="2021-06" db="EMBL/GenBank/DDBJ databases">
        <authorList>
            <person name="Kallberg Y."/>
            <person name="Tangrot J."/>
            <person name="Rosling A."/>
        </authorList>
    </citation>
    <scope>NUCLEOTIDE SEQUENCE</scope>
    <source>
        <strain evidence="1">CL356</strain>
    </source>
</reference>
<comment type="caution">
    <text evidence="1">The sequence shown here is derived from an EMBL/GenBank/DDBJ whole genome shotgun (WGS) entry which is preliminary data.</text>
</comment>
<evidence type="ECO:0000313" key="1">
    <source>
        <dbReference type="EMBL" id="CAG8595705.1"/>
    </source>
</evidence>
<protein>
    <submittedName>
        <fullName evidence="1">4203_t:CDS:1</fullName>
    </submittedName>
</protein>
<dbReference type="Proteomes" id="UP000789525">
    <property type="component" value="Unassembled WGS sequence"/>
</dbReference>
<keyword evidence="2" id="KW-1185">Reference proteome</keyword>
<gene>
    <name evidence="1" type="ORF">ACOLOM_LOCUS6492</name>
</gene>